<sequence>ETPGLVELSSPELDLLSDNKEHLEEETIEIIMKTMDQYMSKTLGDYGS</sequence>
<gene>
    <name evidence="1" type="ORF">Tci_889189</name>
</gene>
<name>A0A699U4I4_TANCI</name>
<evidence type="ECO:0000313" key="1">
    <source>
        <dbReference type="EMBL" id="GFD17220.1"/>
    </source>
</evidence>
<organism evidence="1">
    <name type="scientific">Tanacetum cinerariifolium</name>
    <name type="common">Dalmatian daisy</name>
    <name type="synonym">Chrysanthemum cinerariifolium</name>
    <dbReference type="NCBI Taxonomy" id="118510"/>
    <lineage>
        <taxon>Eukaryota</taxon>
        <taxon>Viridiplantae</taxon>
        <taxon>Streptophyta</taxon>
        <taxon>Embryophyta</taxon>
        <taxon>Tracheophyta</taxon>
        <taxon>Spermatophyta</taxon>
        <taxon>Magnoliopsida</taxon>
        <taxon>eudicotyledons</taxon>
        <taxon>Gunneridae</taxon>
        <taxon>Pentapetalae</taxon>
        <taxon>asterids</taxon>
        <taxon>campanulids</taxon>
        <taxon>Asterales</taxon>
        <taxon>Asteraceae</taxon>
        <taxon>Asteroideae</taxon>
        <taxon>Anthemideae</taxon>
        <taxon>Anthemidinae</taxon>
        <taxon>Tanacetum</taxon>
    </lineage>
</organism>
<reference evidence="1" key="1">
    <citation type="journal article" date="2019" name="Sci. Rep.">
        <title>Draft genome of Tanacetum cinerariifolium, the natural source of mosquito coil.</title>
        <authorList>
            <person name="Yamashiro T."/>
            <person name="Shiraishi A."/>
            <person name="Satake H."/>
            <person name="Nakayama K."/>
        </authorList>
    </citation>
    <scope>NUCLEOTIDE SEQUENCE</scope>
</reference>
<accession>A0A699U4I4</accession>
<comment type="caution">
    <text evidence="1">The sequence shown here is derived from an EMBL/GenBank/DDBJ whole genome shotgun (WGS) entry which is preliminary data.</text>
</comment>
<feature type="non-terminal residue" evidence="1">
    <location>
        <position position="1"/>
    </location>
</feature>
<dbReference type="AlphaFoldDB" id="A0A699U4I4"/>
<dbReference type="EMBL" id="BKCJ011298686">
    <property type="protein sequence ID" value="GFD17220.1"/>
    <property type="molecule type" value="Genomic_DNA"/>
</dbReference>
<proteinExistence type="predicted"/>
<protein>
    <submittedName>
        <fullName evidence="1">Uncharacterized protein</fullName>
    </submittedName>
</protein>